<name>A0A6G3T956_9ACTN</name>
<accession>A0A6G3T956</accession>
<dbReference type="Proteomes" id="UP000475666">
    <property type="component" value="Unassembled WGS sequence"/>
</dbReference>
<gene>
    <name evidence="1" type="ORF">G3I66_08655</name>
</gene>
<reference evidence="1 2" key="1">
    <citation type="submission" date="2020-01" db="EMBL/GenBank/DDBJ databases">
        <title>Insect and environment-associated Actinomycetes.</title>
        <authorList>
            <person name="Currrie C."/>
            <person name="Chevrette M."/>
            <person name="Carlson C."/>
            <person name="Stubbendieck R."/>
            <person name="Wendt-Pienkowski E."/>
        </authorList>
    </citation>
    <scope>NUCLEOTIDE SEQUENCE [LARGE SCALE GENOMIC DNA]</scope>
    <source>
        <strain evidence="1 2">SID7739</strain>
    </source>
</reference>
<proteinExistence type="predicted"/>
<dbReference type="AlphaFoldDB" id="A0A6G3T956"/>
<comment type="caution">
    <text evidence="1">The sequence shown here is derived from an EMBL/GenBank/DDBJ whole genome shotgun (WGS) entry which is preliminary data.</text>
</comment>
<protein>
    <submittedName>
        <fullName evidence="1">Uncharacterized protein</fullName>
    </submittedName>
</protein>
<dbReference type="EMBL" id="JAAGMQ010000231">
    <property type="protein sequence ID" value="NEC33247.1"/>
    <property type="molecule type" value="Genomic_DNA"/>
</dbReference>
<organism evidence="1 2">
    <name type="scientific">Streptomyces rubrogriseus</name>
    <dbReference type="NCBI Taxonomy" id="194673"/>
    <lineage>
        <taxon>Bacteria</taxon>
        <taxon>Bacillati</taxon>
        <taxon>Actinomycetota</taxon>
        <taxon>Actinomycetes</taxon>
        <taxon>Kitasatosporales</taxon>
        <taxon>Streptomycetaceae</taxon>
        <taxon>Streptomyces</taxon>
        <taxon>Streptomyces violaceoruber group</taxon>
    </lineage>
</organism>
<sequence>MRILALDADIHGPGIDEAAFRSAKSMFEYDVVVWDPASFVGTYARDPWNATYQGYPCISTDDSARLIADVARRRKEIISFLEMGRVFVVLSAPPSHVYYATGETKTSGTGRNATKINTVASLDAVGSCLPVEIESTEGVGDGIEPKDEGFRAVWRASRDAWFYRAIFTKFPGTPLATVSGTDKVIASILRTKGEGIFLLLPALYPILEDDREDAEDDVPKSLFSWISQLKGGKENQLPEWAERYKFPEDLQRSARIAELEETLASVLDEIEIRKAEKAAADQWKLLFTSSGSALEEQAKRAFEEIGFTVQDGPPGRTDLRLEWEGRQAVAEVKGVGKSATEGNAAQLEKWISEERIAGVQDPKGLLVVNAWRKEALEDRRDTFPHQMLKFCKQREHCLVTGFQLLAMARACREDPGRKAEVARSLMETVGVMPGWSEVSSVFVAQATEVVEGSTDPKTAEVQGENVVEA</sequence>
<dbReference type="RefSeq" id="WP_164272376.1">
    <property type="nucleotide sequence ID" value="NZ_JAAGMQ010000231.1"/>
</dbReference>
<evidence type="ECO:0000313" key="2">
    <source>
        <dbReference type="Proteomes" id="UP000475666"/>
    </source>
</evidence>
<evidence type="ECO:0000313" key="1">
    <source>
        <dbReference type="EMBL" id="NEC33247.1"/>
    </source>
</evidence>